<dbReference type="GO" id="GO:0035303">
    <property type="term" value="P:regulation of dephosphorylation"/>
    <property type="evidence" value="ECO:0007669"/>
    <property type="project" value="TreeGrafter"/>
</dbReference>
<name>A0A1Q3FE65_CULTA</name>
<reference evidence="3" key="1">
    <citation type="submission" date="2017-01" db="EMBL/GenBank/DDBJ databases">
        <title>A deep insight into the sialotranscriptome of adult male and female Cluex tarsalis mosquitoes.</title>
        <authorList>
            <person name="Ribeiro J.M."/>
            <person name="Moreira F."/>
            <person name="Bernard K.A."/>
            <person name="Calvo E."/>
        </authorList>
    </citation>
    <scope>NUCLEOTIDE SEQUENCE</scope>
    <source>
        <strain evidence="3">Kern County</strain>
        <tissue evidence="3">Salivary glands</tissue>
    </source>
</reference>
<dbReference type="EMBL" id="GFDL01009216">
    <property type="protein sequence ID" value="JAV25829.1"/>
    <property type="molecule type" value="Transcribed_RNA"/>
</dbReference>
<organism evidence="3">
    <name type="scientific">Culex tarsalis</name>
    <name type="common">Encephalitis mosquito</name>
    <dbReference type="NCBI Taxonomy" id="7177"/>
    <lineage>
        <taxon>Eukaryota</taxon>
        <taxon>Metazoa</taxon>
        <taxon>Ecdysozoa</taxon>
        <taxon>Arthropoda</taxon>
        <taxon>Hexapoda</taxon>
        <taxon>Insecta</taxon>
        <taxon>Pterygota</taxon>
        <taxon>Neoptera</taxon>
        <taxon>Endopterygota</taxon>
        <taxon>Diptera</taxon>
        <taxon>Nematocera</taxon>
        <taxon>Culicoidea</taxon>
        <taxon>Culicidae</taxon>
        <taxon>Culicinae</taxon>
        <taxon>Culicini</taxon>
        <taxon>Culex</taxon>
        <taxon>Culex</taxon>
    </lineage>
</organism>
<dbReference type="PANTHER" id="PTHR10933">
    <property type="entry name" value="IMMUNOGLOBULIN-BINDING PROTEIN 1"/>
    <property type="match status" value="1"/>
</dbReference>
<dbReference type="GO" id="GO:0005829">
    <property type="term" value="C:cytosol"/>
    <property type="evidence" value="ECO:0007669"/>
    <property type="project" value="TreeGrafter"/>
</dbReference>
<feature type="compositionally biased region" description="Acidic residues" evidence="2">
    <location>
        <begin position="301"/>
        <end position="321"/>
    </location>
</feature>
<evidence type="ECO:0000256" key="2">
    <source>
        <dbReference type="SAM" id="MobiDB-lite"/>
    </source>
</evidence>
<dbReference type="Pfam" id="PF04177">
    <property type="entry name" value="TAP42"/>
    <property type="match status" value="1"/>
</dbReference>
<evidence type="ECO:0000256" key="1">
    <source>
        <dbReference type="ARBA" id="ARBA00034730"/>
    </source>
</evidence>
<sequence>MASETTVDRKLSEIFGEAYNLMNSFETCYEPTNSPEFQANIKKCIGLFEDSTRLVSLCGLFSANEGYEEVATENLRYFLLPFFLGQLTLKLCNAERKELVEVAEVYYNDFLRRCEDYKLCDKPAAVLVVDNGQPSGDKIQELARMAQDRNAKLKKYQEKKELDDQIKMIKVAMEREHVDDEVKRDFYLKLLKSCVLEAHEELVSISQEKQILEHIAVMRRNESEHQHKPPKGPVPRPLKPIIITRDAAQKAVYGMGYPSLPTMTVAEFYEQRVAEGIFPDAERMKEVNKNSLMNRVFQDNAAEEDKEDEEKEKLVEEDDEEYLARQRAKDEFKDDHRRGYGNRHNRS</sequence>
<dbReference type="GO" id="GO:0051721">
    <property type="term" value="F:protein phosphatase 2A binding"/>
    <property type="evidence" value="ECO:0007669"/>
    <property type="project" value="TreeGrafter"/>
</dbReference>
<feature type="region of interest" description="Disordered" evidence="2">
    <location>
        <begin position="297"/>
        <end position="347"/>
    </location>
</feature>
<comment type="similarity">
    <text evidence="1">Belongs to the IGBP1/TAP42 family.</text>
</comment>
<evidence type="ECO:0000313" key="3">
    <source>
        <dbReference type="EMBL" id="JAV25829.1"/>
    </source>
</evidence>
<feature type="compositionally biased region" description="Basic and acidic residues" evidence="2">
    <location>
        <begin position="322"/>
        <end position="338"/>
    </location>
</feature>
<dbReference type="InterPro" id="IPR038511">
    <property type="entry name" value="TAP42/TAP46-like_sf"/>
</dbReference>
<dbReference type="FunFam" id="1.25.40.540:FF:000003">
    <property type="entry name" value="Immunoglobulin (CD79A)-binding protein 1"/>
    <property type="match status" value="1"/>
</dbReference>
<dbReference type="InterPro" id="IPR007304">
    <property type="entry name" value="TAP46-like"/>
</dbReference>
<dbReference type="AlphaFoldDB" id="A0A1Q3FE65"/>
<dbReference type="PANTHER" id="PTHR10933:SF9">
    <property type="entry name" value="IMMUNOGLOBULIN-BINDING PROTEIN 1"/>
    <property type="match status" value="1"/>
</dbReference>
<protein>
    <submittedName>
        <fullName evidence="3">Putative tap42-like family</fullName>
    </submittedName>
</protein>
<dbReference type="GO" id="GO:0009966">
    <property type="term" value="P:regulation of signal transduction"/>
    <property type="evidence" value="ECO:0007669"/>
    <property type="project" value="InterPro"/>
</dbReference>
<dbReference type="Gene3D" id="1.25.40.540">
    <property type="entry name" value="TAP42-like family"/>
    <property type="match status" value="1"/>
</dbReference>
<accession>A0A1Q3FE65</accession>
<proteinExistence type="inferred from homology"/>